<dbReference type="HOGENOM" id="CLU_012946_1_0_1"/>
<dbReference type="PANTHER" id="PTHR12459">
    <property type="entry name" value="TRANSMEMBRANE PROTEIN 135-RELATED"/>
    <property type="match status" value="1"/>
</dbReference>
<comment type="caution">
    <text evidence="3">The sequence shown here is derived from an EMBL/GenBank/DDBJ whole genome shotgun (WGS) entry which is preliminary data.</text>
</comment>
<organism evidence="3 4">
    <name type="scientific">Mixia osmundae (strain CBS 9802 / IAM 14324 / JCM 22182 / KY 12970)</name>
    <dbReference type="NCBI Taxonomy" id="764103"/>
    <lineage>
        <taxon>Eukaryota</taxon>
        <taxon>Fungi</taxon>
        <taxon>Dikarya</taxon>
        <taxon>Basidiomycota</taxon>
        <taxon>Pucciniomycotina</taxon>
        <taxon>Mixiomycetes</taxon>
        <taxon>Mixiales</taxon>
        <taxon>Mixiaceae</taxon>
        <taxon>Mixia</taxon>
    </lineage>
</organism>
<keyword evidence="2" id="KW-0472">Membrane</keyword>
<keyword evidence="4" id="KW-1185">Reference proteome</keyword>
<sequence length="648" mass="71035">MSAAPPARQPSPFSQPPTSERAPTSARLPPLGTNGTSASVQRAKRRNQAAPPALVVNVAKALKRDYYENADPSTKPFIRAFLMGYAFSVGPALIKAVFALALPRNKELVASQRVIRFIKAALKSIARGIDPRGLAFVFGISFGGAKWLEKHIKPLVESTYYAVHGGQRRKLNGRTGTEPLPSPGLKLALSELDSGDPASSSTPAAAVAMMRDEENMGLLTTLTASVLSSAFALTLLQSSPSYSANPRATLMPLPVHDGDEQALSESTLAATARKLPRRESPTLDLTLFMLVRGVDTLVRGIYVAHPRWHRIFGGMAAQADTIVFWLSCWRIMFCWFYLPHRLPPSYVRWITNLSRMDVRLLRLLRDCRNGDWQYGKVPKTEALRATGPKIAIAMGFPPEAAMPDLIPTLPCTLVHGKVGNTESCEVNAIKRWGVGWLQCMGIYLPVHALPRLLFGKRAFAANPVRTLLQVFLAAGQSSAFLATFIASVYAFVCLGRTRLLPKLFPSVSQNFWDGGFAPALGCFMCGFSVLIENKRRRGEMALYVAPRAVYAVMDEVLPEWLFSGKTGQLVSKYSERSIFALSTGVVTAAAVHRPALLRGLMRGVLRYLVGDWDGDARQAPETPRRADGKRIERADLALRLQDAKHLQS</sequence>
<dbReference type="OrthoDB" id="4021778at2759"/>
<evidence type="ECO:0008006" key="5">
    <source>
        <dbReference type="Google" id="ProtNLM"/>
    </source>
</evidence>
<name>G7E4G6_MIXOS</name>
<keyword evidence="2" id="KW-1133">Transmembrane helix</keyword>
<dbReference type="EMBL" id="BABT02000134">
    <property type="protein sequence ID" value="GAA97726.1"/>
    <property type="molecule type" value="Genomic_DNA"/>
</dbReference>
<dbReference type="RefSeq" id="XP_014564782.1">
    <property type="nucleotide sequence ID" value="XM_014709296.1"/>
</dbReference>
<evidence type="ECO:0000256" key="2">
    <source>
        <dbReference type="SAM" id="Phobius"/>
    </source>
</evidence>
<protein>
    <recommendedName>
        <fullName evidence="5">Transmembrane protein 135 N-terminal domain-containing protein</fullName>
    </recommendedName>
</protein>
<gene>
    <name evidence="3" type="primary">Mo04405</name>
    <name evidence="3" type="ORF">E5Q_04405</name>
</gene>
<dbReference type="PANTHER" id="PTHR12459:SF15">
    <property type="entry name" value="TRANSMEMBRANE PROTEIN 135"/>
    <property type="match status" value="1"/>
</dbReference>
<dbReference type="Proteomes" id="UP000009131">
    <property type="component" value="Unassembled WGS sequence"/>
</dbReference>
<dbReference type="eggNOG" id="KOG1398">
    <property type="taxonomic scope" value="Eukaryota"/>
</dbReference>
<proteinExistence type="predicted"/>
<dbReference type="InParanoid" id="G7E4G6"/>
<dbReference type="OMA" id="CATHYNS"/>
<dbReference type="AlphaFoldDB" id="G7E4G6"/>
<evidence type="ECO:0000313" key="3">
    <source>
        <dbReference type="EMBL" id="GAA97726.1"/>
    </source>
</evidence>
<feature type="transmembrane region" description="Helical" evidence="2">
    <location>
        <begin position="435"/>
        <end position="454"/>
    </location>
</feature>
<keyword evidence="2" id="KW-0812">Transmembrane</keyword>
<reference evidence="3 4" key="2">
    <citation type="journal article" date="2012" name="Open Biol.">
        <title>Characteristics of nucleosomes and linker DNA regions on the genome of the basidiomycete Mixia osmundae revealed by mono- and dinucleosome mapping.</title>
        <authorList>
            <person name="Nishida H."/>
            <person name="Kondo S."/>
            <person name="Matsumoto T."/>
            <person name="Suzuki Y."/>
            <person name="Yoshikawa H."/>
            <person name="Taylor T.D."/>
            <person name="Sugiyama J."/>
        </authorList>
    </citation>
    <scope>NUCLEOTIDE SEQUENCE [LARGE SCALE GENOMIC DNA]</scope>
    <source>
        <strain evidence="4">CBS 9802 / IAM 14324 / JCM 22182 / KY 12970</strain>
    </source>
</reference>
<evidence type="ECO:0000256" key="1">
    <source>
        <dbReference type="SAM" id="MobiDB-lite"/>
    </source>
</evidence>
<feature type="region of interest" description="Disordered" evidence="1">
    <location>
        <begin position="1"/>
        <end position="48"/>
    </location>
</feature>
<evidence type="ECO:0000313" key="4">
    <source>
        <dbReference type="Proteomes" id="UP000009131"/>
    </source>
</evidence>
<accession>G7E4G6</accession>
<dbReference type="InterPro" id="IPR026749">
    <property type="entry name" value="Tmem135"/>
</dbReference>
<reference evidence="3 4" key="1">
    <citation type="journal article" date="2011" name="J. Gen. Appl. Microbiol.">
        <title>Draft genome sequencing of the enigmatic basidiomycete Mixia osmundae.</title>
        <authorList>
            <person name="Nishida H."/>
            <person name="Nagatsuka Y."/>
            <person name="Sugiyama J."/>
        </authorList>
    </citation>
    <scope>NUCLEOTIDE SEQUENCE [LARGE SCALE GENOMIC DNA]</scope>
    <source>
        <strain evidence="4">CBS 9802 / IAM 14324 / JCM 22182 / KY 12970</strain>
    </source>
</reference>
<feature type="transmembrane region" description="Helical" evidence="2">
    <location>
        <begin position="466"/>
        <end position="491"/>
    </location>
</feature>
<feature type="transmembrane region" description="Helical" evidence="2">
    <location>
        <begin position="511"/>
        <end position="531"/>
    </location>
</feature>